<feature type="domain" description="EamA" evidence="2">
    <location>
        <begin position="2"/>
        <end position="144"/>
    </location>
</feature>
<keyword evidence="1" id="KW-0812">Transmembrane</keyword>
<keyword evidence="1" id="KW-1133">Transmembrane helix</keyword>
<feature type="transmembrane region" description="Helical" evidence="1">
    <location>
        <begin position="223"/>
        <end position="242"/>
    </location>
</feature>
<feature type="transmembrane region" description="Helical" evidence="1">
    <location>
        <begin position="76"/>
        <end position="94"/>
    </location>
</feature>
<dbReference type="Proteomes" id="UP000823637">
    <property type="component" value="Unassembled WGS sequence"/>
</dbReference>
<dbReference type="EMBL" id="JADIMR010000103">
    <property type="protein sequence ID" value="MBO8447476.1"/>
    <property type="molecule type" value="Genomic_DNA"/>
</dbReference>
<accession>A0A9D9EJ53</accession>
<gene>
    <name evidence="3" type="ORF">IAC32_07020</name>
</gene>
<dbReference type="Pfam" id="PF00892">
    <property type="entry name" value="EamA"/>
    <property type="match status" value="1"/>
</dbReference>
<feature type="transmembrane region" description="Helical" evidence="1">
    <location>
        <begin position="191"/>
        <end position="211"/>
    </location>
</feature>
<feature type="transmembrane region" description="Helical" evidence="1">
    <location>
        <begin position="101"/>
        <end position="121"/>
    </location>
</feature>
<feature type="transmembrane region" description="Helical" evidence="1">
    <location>
        <begin position="127"/>
        <end position="146"/>
    </location>
</feature>
<dbReference type="Gene3D" id="1.10.3730.20">
    <property type="match status" value="1"/>
</dbReference>
<dbReference type="PANTHER" id="PTHR22911">
    <property type="entry name" value="ACYL-MALONYL CONDENSING ENZYME-RELATED"/>
    <property type="match status" value="1"/>
</dbReference>
<evidence type="ECO:0000256" key="1">
    <source>
        <dbReference type="SAM" id="Phobius"/>
    </source>
</evidence>
<keyword evidence="1" id="KW-0472">Membrane</keyword>
<dbReference type="InterPro" id="IPR000620">
    <property type="entry name" value="EamA_dom"/>
</dbReference>
<feature type="transmembrane region" description="Helical" evidence="1">
    <location>
        <begin position="29"/>
        <end position="49"/>
    </location>
</feature>
<proteinExistence type="predicted"/>
<feature type="transmembrane region" description="Helical" evidence="1">
    <location>
        <begin position="281"/>
        <end position="298"/>
    </location>
</feature>
<evidence type="ECO:0000313" key="3">
    <source>
        <dbReference type="EMBL" id="MBO8447476.1"/>
    </source>
</evidence>
<dbReference type="SUPFAM" id="SSF103481">
    <property type="entry name" value="Multidrug resistance efflux transporter EmrE"/>
    <property type="match status" value="1"/>
</dbReference>
<feature type="transmembrane region" description="Helical" evidence="1">
    <location>
        <begin position="158"/>
        <end position="176"/>
    </location>
</feature>
<evidence type="ECO:0000313" key="4">
    <source>
        <dbReference type="Proteomes" id="UP000823637"/>
    </source>
</evidence>
<name>A0A9D9EJ53_9BACT</name>
<evidence type="ECO:0000259" key="2">
    <source>
        <dbReference type="Pfam" id="PF00892"/>
    </source>
</evidence>
<comment type="caution">
    <text evidence="3">The sequence shown here is derived from an EMBL/GenBank/DDBJ whole genome shotgun (WGS) entry which is preliminary data.</text>
</comment>
<dbReference type="AlphaFoldDB" id="A0A9D9EJ53"/>
<protein>
    <submittedName>
        <fullName evidence="3">EamA family transporter</fullName>
    </submittedName>
</protein>
<reference evidence="3" key="1">
    <citation type="submission" date="2020-10" db="EMBL/GenBank/DDBJ databases">
        <authorList>
            <person name="Gilroy R."/>
        </authorList>
    </citation>
    <scope>NUCLEOTIDE SEQUENCE</scope>
    <source>
        <strain evidence="3">D3-1215</strain>
    </source>
</reference>
<reference evidence="3" key="2">
    <citation type="journal article" date="2021" name="PeerJ">
        <title>Extensive microbial diversity within the chicken gut microbiome revealed by metagenomics and culture.</title>
        <authorList>
            <person name="Gilroy R."/>
            <person name="Ravi A."/>
            <person name="Getino M."/>
            <person name="Pursley I."/>
            <person name="Horton D.L."/>
            <person name="Alikhan N.F."/>
            <person name="Baker D."/>
            <person name="Gharbi K."/>
            <person name="Hall N."/>
            <person name="Watson M."/>
            <person name="Adriaenssens E.M."/>
            <person name="Foster-Nyarko E."/>
            <person name="Jarju S."/>
            <person name="Secka A."/>
            <person name="Antonio M."/>
            <person name="Oren A."/>
            <person name="Chaudhuri R.R."/>
            <person name="La Ragione R."/>
            <person name="Hildebrand F."/>
            <person name="Pallen M.J."/>
        </authorList>
    </citation>
    <scope>NUCLEOTIDE SEQUENCE</scope>
    <source>
        <strain evidence="3">D3-1215</strain>
    </source>
</reference>
<organism evidence="3 4">
    <name type="scientific">Candidatus Enterocola intestinipullorum</name>
    <dbReference type="NCBI Taxonomy" id="2840783"/>
    <lineage>
        <taxon>Bacteria</taxon>
        <taxon>Pseudomonadati</taxon>
        <taxon>Bacteroidota</taxon>
        <taxon>Bacteroidia</taxon>
        <taxon>Bacteroidales</taxon>
        <taxon>Candidatus Enterocola</taxon>
    </lineage>
</organism>
<sequence length="299" mass="33387">MWLVLAFLSALLLGFYDVAKKQALRENSVPVVLLLNTFFASLIFLPLIFSSLCGFEWFGATAFSIPVGSFSDHLQVMLKAVIVLSSWAFGYYGIKHLPITIVGPINATRPVMVLVGAMFIFGERLNALQWIGVVLALVSLFMLSRAGRKEGIDFRHNIWIVCVIVAALLGAASGLYDRYLMHHLQPLFVQGWYNIYQFALMFVVMLVLRLFGKGDATQVRWTWAIPLITILLTAADMAYFVALSDEEAMISIVSMIRRGSVVVSFACGAMLFRERNLRAKAIDLVLILIGMVFLYLGSR</sequence>
<dbReference type="InterPro" id="IPR037185">
    <property type="entry name" value="EmrE-like"/>
</dbReference>
<dbReference type="GO" id="GO:0016020">
    <property type="term" value="C:membrane"/>
    <property type="evidence" value="ECO:0007669"/>
    <property type="project" value="InterPro"/>
</dbReference>
<dbReference type="PANTHER" id="PTHR22911:SF137">
    <property type="entry name" value="SOLUTE CARRIER FAMILY 35 MEMBER G2-RELATED"/>
    <property type="match status" value="1"/>
</dbReference>